<accession>A0A2N9I5L8</accession>
<reference evidence="2" key="1">
    <citation type="submission" date="2018-02" db="EMBL/GenBank/DDBJ databases">
        <authorList>
            <person name="Cohen D.B."/>
            <person name="Kent A.D."/>
        </authorList>
    </citation>
    <scope>NUCLEOTIDE SEQUENCE</scope>
</reference>
<organism evidence="2">
    <name type="scientific">Fagus sylvatica</name>
    <name type="common">Beechnut</name>
    <dbReference type="NCBI Taxonomy" id="28930"/>
    <lineage>
        <taxon>Eukaryota</taxon>
        <taxon>Viridiplantae</taxon>
        <taxon>Streptophyta</taxon>
        <taxon>Embryophyta</taxon>
        <taxon>Tracheophyta</taxon>
        <taxon>Spermatophyta</taxon>
        <taxon>Magnoliopsida</taxon>
        <taxon>eudicotyledons</taxon>
        <taxon>Gunneridae</taxon>
        <taxon>Pentapetalae</taxon>
        <taxon>rosids</taxon>
        <taxon>fabids</taxon>
        <taxon>Fagales</taxon>
        <taxon>Fagaceae</taxon>
        <taxon>Fagus</taxon>
    </lineage>
</organism>
<feature type="region of interest" description="Disordered" evidence="1">
    <location>
        <begin position="28"/>
        <end position="57"/>
    </location>
</feature>
<dbReference type="AlphaFoldDB" id="A0A2N9I5L8"/>
<gene>
    <name evidence="2" type="ORF">FSB_LOCUS47580</name>
</gene>
<evidence type="ECO:0000313" key="2">
    <source>
        <dbReference type="EMBL" id="SPD19698.1"/>
    </source>
</evidence>
<dbReference type="EMBL" id="OIVN01004873">
    <property type="protein sequence ID" value="SPD19698.1"/>
    <property type="molecule type" value="Genomic_DNA"/>
</dbReference>
<name>A0A2N9I5L8_FAGSY</name>
<protein>
    <submittedName>
        <fullName evidence="2">Uncharacterized protein</fullName>
    </submittedName>
</protein>
<proteinExistence type="predicted"/>
<sequence length="115" mass="12847">MLVRRQIAPPLRWRTALTSSESSKLFRFCSTPENRPPLAGAEETSLSPRRKTPKPDGIYSLSPSLFLLPHQLTALPPIVTCRGRLGVSQSEFGIRVWVERPSQGPNSLAYAEEFL</sequence>
<evidence type="ECO:0000256" key="1">
    <source>
        <dbReference type="SAM" id="MobiDB-lite"/>
    </source>
</evidence>